<evidence type="ECO:0000259" key="2">
    <source>
        <dbReference type="Pfam" id="PF01881"/>
    </source>
</evidence>
<dbReference type="InterPro" id="IPR049435">
    <property type="entry name" value="Cas_Cas6_C"/>
</dbReference>
<comment type="caution">
    <text evidence="3">The sequence shown here is derived from an EMBL/GenBank/DDBJ whole genome shotgun (WGS) entry which is preliminary data.</text>
</comment>
<accession>A0A7X2MZF0</accession>
<dbReference type="AlphaFoldDB" id="A0A7X2MZF0"/>
<organism evidence="3 4">
    <name type="scientific">Inconstantimicrobium porci</name>
    <dbReference type="NCBI Taxonomy" id="2652291"/>
    <lineage>
        <taxon>Bacteria</taxon>
        <taxon>Bacillati</taxon>
        <taxon>Bacillota</taxon>
        <taxon>Clostridia</taxon>
        <taxon>Eubacteriales</taxon>
        <taxon>Clostridiaceae</taxon>
        <taxon>Inconstantimicrobium</taxon>
    </lineage>
</organism>
<dbReference type="CDD" id="cd21140">
    <property type="entry name" value="Cas6_I-like"/>
    <property type="match status" value="1"/>
</dbReference>
<dbReference type="NCBIfam" id="TIGR01877">
    <property type="entry name" value="cas_cas6"/>
    <property type="match status" value="1"/>
</dbReference>
<dbReference type="RefSeq" id="WP_154531799.1">
    <property type="nucleotide sequence ID" value="NZ_VULX01000017.1"/>
</dbReference>
<dbReference type="EMBL" id="VULX01000017">
    <property type="protein sequence ID" value="MSR91901.1"/>
    <property type="molecule type" value="Genomic_DNA"/>
</dbReference>
<evidence type="ECO:0000256" key="1">
    <source>
        <dbReference type="ARBA" id="ARBA00023118"/>
    </source>
</evidence>
<feature type="domain" description="CRISPR associated protein Cas6 C-terminal" evidence="2">
    <location>
        <begin position="118"/>
        <end position="243"/>
    </location>
</feature>
<evidence type="ECO:0000313" key="4">
    <source>
        <dbReference type="Proteomes" id="UP000460287"/>
    </source>
</evidence>
<reference evidence="3 4" key="1">
    <citation type="submission" date="2019-08" db="EMBL/GenBank/DDBJ databases">
        <title>In-depth cultivation of the pig gut microbiome towards novel bacterial diversity and tailored functional studies.</title>
        <authorList>
            <person name="Wylensek D."/>
            <person name="Hitch T.C.A."/>
            <person name="Clavel T."/>
        </authorList>
    </citation>
    <scope>NUCLEOTIDE SEQUENCE [LARGE SCALE GENOMIC DNA]</scope>
    <source>
        <strain evidence="3 4">WCA-383-APC-5B</strain>
    </source>
</reference>
<dbReference type="GO" id="GO:0016788">
    <property type="term" value="F:hydrolase activity, acting on ester bonds"/>
    <property type="evidence" value="ECO:0007669"/>
    <property type="project" value="InterPro"/>
</dbReference>
<name>A0A7X2MZF0_9CLOT</name>
<dbReference type="Gene3D" id="3.30.70.1890">
    <property type="match status" value="1"/>
</dbReference>
<evidence type="ECO:0000313" key="3">
    <source>
        <dbReference type="EMBL" id="MSR91901.1"/>
    </source>
</evidence>
<dbReference type="PANTHER" id="PTHR36984:SF3">
    <property type="entry name" value="CRISPR-ASSOCIATED ENDORIBONUCLEASE CAS6"/>
    <property type="match status" value="1"/>
</dbReference>
<dbReference type="InterPro" id="IPR045747">
    <property type="entry name" value="CRISPR-assoc_prot_Cas6_N_sf"/>
</dbReference>
<sequence length="245" mass="29055">MRIEVIFNAEDKKFPMCYRMMITSVIKKSLELADEEYFRNLYYYEEKKNKRIKPFTSSVFLRKYEIKNNEFILNDSGSIIISTPDYNFGITLYNGFLKLKSHQYRDYKITINRVILKKENVVNEEKILCRTLSPVVITDKSKKPVSIEDIDKFNEELNYIADLSLETYRGYKLKRNIAFTPVRMKKIVAKEKITDFKNISSKDYIYIEAYSGQFYLEGDIEDLRLLMQLGIGFRRSECFGLIDLV</sequence>
<protein>
    <submittedName>
        <fullName evidence="3">CRISPR-associated endoribonuclease Cas6</fullName>
    </submittedName>
</protein>
<dbReference type="Pfam" id="PF01881">
    <property type="entry name" value="Cas_Cas6_C"/>
    <property type="match status" value="1"/>
</dbReference>
<dbReference type="PANTHER" id="PTHR36984">
    <property type="entry name" value="CRISPR-ASSOCIATED ENDORIBONUCLEASE CAS6 1"/>
    <property type="match status" value="1"/>
</dbReference>
<proteinExistence type="predicted"/>
<dbReference type="InterPro" id="IPR010156">
    <property type="entry name" value="CRISPR-assoc_prot_Cas6"/>
</dbReference>
<dbReference type="Gene3D" id="3.30.70.1900">
    <property type="match status" value="1"/>
</dbReference>
<gene>
    <name evidence="3" type="primary">cas6</name>
    <name evidence="3" type="ORF">FYJ33_10920</name>
</gene>
<dbReference type="Proteomes" id="UP000460287">
    <property type="component" value="Unassembled WGS sequence"/>
</dbReference>
<dbReference type="GO" id="GO:0051607">
    <property type="term" value="P:defense response to virus"/>
    <property type="evidence" value="ECO:0007669"/>
    <property type="project" value="UniProtKB-KW"/>
</dbReference>
<keyword evidence="4" id="KW-1185">Reference proteome</keyword>
<keyword evidence="1" id="KW-0051">Antiviral defense</keyword>